<accession>A0A9K3LWZ3</accession>
<feature type="compositionally biased region" description="Basic and acidic residues" evidence="1">
    <location>
        <begin position="49"/>
        <end position="64"/>
    </location>
</feature>
<feature type="region of interest" description="Disordered" evidence="1">
    <location>
        <begin position="44"/>
        <end position="65"/>
    </location>
</feature>
<gene>
    <name evidence="2" type="ORF">IV203_027755</name>
</gene>
<protein>
    <submittedName>
        <fullName evidence="2">Uncharacterized protein</fullName>
    </submittedName>
</protein>
<comment type="caution">
    <text evidence="2">The sequence shown here is derived from an EMBL/GenBank/DDBJ whole genome shotgun (WGS) entry which is preliminary data.</text>
</comment>
<proteinExistence type="predicted"/>
<evidence type="ECO:0000256" key="1">
    <source>
        <dbReference type="SAM" id="MobiDB-lite"/>
    </source>
</evidence>
<name>A0A9K3LWZ3_9STRA</name>
<reference evidence="2" key="1">
    <citation type="journal article" date="2021" name="Sci. Rep.">
        <title>Diploid genomic architecture of Nitzschia inconspicua, an elite biomass production diatom.</title>
        <authorList>
            <person name="Oliver A."/>
            <person name="Podell S."/>
            <person name="Pinowska A."/>
            <person name="Traller J.C."/>
            <person name="Smith S.R."/>
            <person name="McClure R."/>
            <person name="Beliaev A."/>
            <person name="Bohutskyi P."/>
            <person name="Hill E.A."/>
            <person name="Rabines A."/>
            <person name="Zheng H."/>
            <person name="Allen L.Z."/>
            <person name="Kuo A."/>
            <person name="Grigoriev I.V."/>
            <person name="Allen A.E."/>
            <person name="Hazlebeck D."/>
            <person name="Allen E.E."/>
        </authorList>
    </citation>
    <scope>NUCLEOTIDE SEQUENCE</scope>
    <source>
        <strain evidence="2">Hildebrandi</strain>
    </source>
</reference>
<dbReference type="AlphaFoldDB" id="A0A9K3LWZ3"/>
<dbReference type="Proteomes" id="UP000693970">
    <property type="component" value="Unassembled WGS sequence"/>
</dbReference>
<reference evidence="2" key="2">
    <citation type="submission" date="2021-04" db="EMBL/GenBank/DDBJ databases">
        <authorList>
            <person name="Podell S."/>
        </authorList>
    </citation>
    <scope>NUCLEOTIDE SEQUENCE</scope>
    <source>
        <strain evidence="2">Hildebrandi</strain>
    </source>
</reference>
<sequence>MSTIVTLPPASSTSIILDTLRQTVSECLQDEFDMLIQEAITELKQGSTKTEHRDDENRSVKESDQVSLLQSVGTTVNRRQSILTNDNEEDERTDFLSEREHTMVRVPSKICFKPQGRSYVLQVGDFNLVPVREGTPQGVLKKSPGSTRSTWSEGCLMRRKNSLGSTRLSTPAWTLDAAEIVVEVGSGMEILQPENYNRPCNPARAPKWRWGLRRMYRRSKS</sequence>
<keyword evidence="3" id="KW-1185">Reference proteome</keyword>
<evidence type="ECO:0000313" key="2">
    <source>
        <dbReference type="EMBL" id="KAG7370009.1"/>
    </source>
</evidence>
<organism evidence="2 3">
    <name type="scientific">Nitzschia inconspicua</name>
    <dbReference type="NCBI Taxonomy" id="303405"/>
    <lineage>
        <taxon>Eukaryota</taxon>
        <taxon>Sar</taxon>
        <taxon>Stramenopiles</taxon>
        <taxon>Ochrophyta</taxon>
        <taxon>Bacillariophyta</taxon>
        <taxon>Bacillariophyceae</taxon>
        <taxon>Bacillariophycidae</taxon>
        <taxon>Bacillariales</taxon>
        <taxon>Bacillariaceae</taxon>
        <taxon>Nitzschia</taxon>
    </lineage>
</organism>
<evidence type="ECO:0000313" key="3">
    <source>
        <dbReference type="Proteomes" id="UP000693970"/>
    </source>
</evidence>
<dbReference type="EMBL" id="JAGRRH010000005">
    <property type="protein sequence ID" value="KAG7370009.1"/>
    <property type="molecule type" value="Genomic_DNA"/>
</dbReference>